<dbReference type="Gene3D" id="3.30.559.10">
    <property type="entry name" value="Chloramphenicol acetyltransferase-like domain"/>
    <property type="match status" value="1"/>
</dbReference>
<organism evidence="2 3">
    <name type="scientific">Dactylosporangium aurantiacum</name>
    <dbReference type="NCBI Taxonomy" id="35754"/>
    <lineage>
        <taxon>Bacteria</taxon>
        <taxon>Bacillati</taxon>
        <taxon>Actinomycetota</taxon>
        <taxon>Actinomycetes</taxon>
        <taxon>Micromonosporales</taxon>
        <taxon>Micromonosporaceae</taxon>
        <taxon>Dactylosporangium</taxon>
    </lineage>
</organism>
<dbReference type="GO" id="GO:0009366">
    <property type="term" value="C:enterobactin synthetase complex"/>
    <property type="evidence" value="ECO:0007669"/>
    <property type="project" value="TreeGrafter"/>
</dbReference>
<dbReference type="GO" id="GO:0031177">
    <property type="term" value="F:phosphopantetheine binding"/>
    <property type="evidence" value="ECO:0007669"/>
    <property type="project" value="TreeGrafter"/>
</dbReference>
<dbReference type="PANTHER" id="PTHR45527">
    <property type="entry name" value="NONRIBOSOMAL PEPTIDE SYNTHETASE"/>
    <property type="match status" value="1"/>
</dbReference>
<dbReference type="Pfam" id="PF00668">
    <property type="entry name" value="Condensation"/>
    <property type="match status" value="1"/>
</dbReference>
<evidence type="ECO:0000259" key="1">
    <source>
        <dbReference type="Pfam" id="PF00668"/>
    </source>
</evidence>
<dbReference type="Gene3D" id="3.30.559.30">
    <property type="entry name" value="Nonribosomal peptide synthetase, condensation domain"/>
    <property type="match status" value="1"/>
</dbReference>
<name>A0A9Q9ISM1_9ACTN</name>
<dbReference type="GO" id="GO:0005829">
    <property type="term" value="C:cytosol"/>
    <property type="evidence" value="ECO:0007669"/>
    <property type="project" value="TreeGrafter"/>
</dbReference>
<dbReference type="GO" id="GO:0043041">
    <property type="term" value="P:amino acid activation for nonribosomal peptide biosynthetic process"/>
    <property type="evidence" value="ECO:0007669"/>
    <property type="project" value="TreeGrafter"/>
</dbReference>
<dbReference type="GO" id="GO:0047527">
    <property type="term" value="F:2,3-dihydroxybenzoate-serine ligase activity"/>
    <property type="evidence" value="ECO:0007669"/>
    <property type="project" value="TreeGrafter"/>
</dbReference>
<dbReference type="OrthoDB" id="3528137at2"/>
<evidence type="ECO:0000313" key="2">
    <source>
        <dbReference type="EMBL" id="UWZ59077.1"/>
    </source>
</evidence>
<dbReference type="GO" id="GO:0008610">
    <property type="term" value="P:lipid biosynthetic process"/>
    <property type="evidence" value="ECO:0007669"/>
    <property type="project" value="UniProtKB-ARBA"/>
</dbReference>
<gene>
    <name evidence="2" type="ORF">Daura_24700</name>
</gene>
<dbReference type="AlphaFoldDB" id="A0A9Q9ISM1"/>
<dbReference type="PANTHER" id="PTHR45527:SF1">
    <property type="entry name" value="FATTY ACID SYNTHASE"/>
    <property type="match status" value="1"/>
</dbReference>
<protein>
    <recommendedName>
        <fullName evidence="1">Condensation domain-containing protein</fullName>
    </recommendedName>
</protein>
<reference evidence="2" key="1">
    <citation type="submission" date="2021-04" db="EMBL/GenBank/DDBJ databases">
        <title>Dactylosporangium aurantiacum NRRL B-8018 full assembly.</title>
        <authorList>
            <person name="Hartkoorn R.C."/>
            <person name="Beaudoing E."/>
            <person name="Hot D."/>
        </authorList>
    </citation>
    <scope>NUCLEOTIDE SEQUENCE</scope>
    <source>
        <strain evidence="2">NRRL B-8018</strain>
    </source>
</reference>
<keyword evidence="3" id="KW-1185">Reference proteome</keyword>
<feature type="domain" description="Condensation" evidence="1">
    <location>
        <begin position="47"/>
        <end position="333"/>
    </location>
</feature>
<dbReference type="RefSeq" id="WP_081971795.1">
    <property type="nucleotide sequence ID" value="NZ_CP073767.1"/>
</dbReference>
<dbReference type="GO" id="GO:0009239">
    <property type="term" value="P:enterobactin biosynthetic process"/>
    <property type="evidence" value="ECO:0007669"/>
    <property type="project" value="TreeGrafter"/>
</dbReference>
<dbReference type="InterPro" id="IPR023213">
    <property type="entry name" value="CAT-like_dom_sf"/>
</dbReference>
<dbReference type="EMBL" id="CP073767">
    <property type="protein sequence ID" value="UWZ59077.1"/>
    <property type="molecule type" value="Genomic_DNA"/>
</dbReference>
<proteinExistence type="predicted"/>
<dbReference type="KEGG" id="daur:Daura_24700"/>
<evidence type="ECO:0000313" key="3">
    <source>
        <dbReference type="Proteomes" id="UP001058003"/>
    </source>
</evidence>
<sequence length="462" mass="49911">MPDRMPVRFTGNHGSGPLMWGQIAIWDVFVWLSPDEWHTLNLIRRVEVPPGTTLDTVRDALRALLERHDVLHSRWHPGEPDPTQTVEGEGEVLVELIETADLDGTADATAARLLAPPFDHAADQPVRLAVLTGDGQPRLIVMVVSHMAVDGWSIQIVADDLRELLRDPTGGTLEPAGQQPLQRAAYERGDLAQQRQERALAFWARHMTTLPAAMLTPLPSTSDGGPDWGEIRSPALAVAARALARRNGLSDSQVVLAGAGLLLALYTGSDGAGLRVLVATRFQPQSRRLVGAFNQNALFRVDVPGSGTAGDYFRHAGAAALAASRNSEYHPRRLEELVAGIAAQRGIEVGGYCFFNDVRYDTGPAGEDPPDGDALADVLAKAQAATELIRLDDTRTQMTSKFFLFLRELGDRAVLQLSAHPAFLHPRTAADALGDLERVLVMAAADDTLTIATLRGEFGAQP</sequence>
<dbReference type="SUPFAM" id="SSF52777">
    <property type="entry name" value="CoA-dependent acyltransferases"/>
    <property type="match status" value="2"/>
</dbReference>
<accession>A0A9Q9ISM1</accession>
<dbReference type="Proteomes" id="UP001058003">
    <property type="component" value="Chromosome"/>
</dbReference>
<dbReference type="InterPro" id="IPR001242">
    <property type="entry name" value="Condensation_dom"/>
</dbReference>